<dbReference type="EMBL" id="JAAGNC010000095">
    <property type="protein sequence ID" value="NEC57971.1"/>
    <property type="molecule type" value="Genomic_DNA"/>
</dbReference>
<evidence type="ECO:0000256" key="1">
    <source>
        <dbReference type="SAM" id="MobiDB-lite"/>
    </source>
</evidence>
<dbReference type="Proteomes" id="UP000470404">
    <property type="component" value="Unassembled WGS sequence"/>
</dbReference>
<keyword evidence="2" id="KW-0378">Hydrolase</keyword>
<name>A0A1I5ZG09_9PSEU</name>
<dbReference type="InterPro" id="IPR029058">
    <property type="entry name" value="AB_hydrolase_fold"/>
</dbReference>
<evidence type="ECO:0000313" key="5">
    <source>
        <dbReference type="Proteomes" id="UP000470404"/>
    </source>
</evidence>
<protein>
    <submittedName>
        <fullName evidence="2">Alpha/beta hydrolase</fullName>
    </submittedName>
</protein>
<dbReference type="Proteomes" id="UP000199137">
    <property type="component" value="Unassembled WGS sequence"/>
</dbReference>
<gene>
    <name evidence="2" type="ORF">G3I59_20790</name>
    <name evidence="3" type="ORF">SAMN05421854_11543</name>
</gene>
<dbReference type="SUPFAM" id="SSF53474">
    <property type="entry name" value="alpha/beta-Hydrolases"/>
    <property type="match status" value="1"/>
</dbReference>
<evidence type="ECO:0000313" key="2">
    <source>
        <dbReference type="EMBL" id="NEC57971.1"/>
    </source>
</evidence>
<dbReference type="AlphaFoldDB" id="A0A1I5ZG09"/>
<evidence type="ECO:0000313" key="3">
    <source>
        <dbReference type="EMBL" id="SFQ55382.1"/>
    </source>
</evidence>
<dbReference type="EMBL" id="FOWC01000015">
    <property type="protein sequence ID" value="SFQ55382.1"/>
    <property type="molecule type" value="Genomic_DNA"/>
</dbReference>
<accession>A0A1I5ZG09</accession>
<feature type="region of interest" description="Disordered" evidence="1">
    <location>
        <begin position="85"/>
        <end position="108"/>
    </location>
</feature>
<evidence type="ECO:0000313" key="4">
    <source>
        <dbReference type="Proteomes" id="UP000199137"/>
    </source>
</evidence>
<dbReference type="RefSeq" id="WP_067581937.1">
    <property type="nucleotide sequence ID" value="NZ_FOWC01000015.1"/>
</dbReference>
<reference evidence="2 5" key="2">
    <citation type="submission" date="2020-01" db="EMBL/GenBank/DDBJ databases">
        <title>Insect and environment-associated Actinomycetes.</title>
        <authorList>
            <person name="Currrie C."/>
            <person name="Chevrette M."/>
            <person name="Carlson C."/>
            <person name="Stubbendieck R."/>
            <person name="Wendt-Pienkowski E."/>
        </authorList>
    </citation>
    <scope>NUCLEOTIDE SEQUENCE [LARGE SCALE GENOMIC DNA]</scope>
    <source>
        <strain evidence="2 5">SID8386</strain>
    </source>
</reference>
<dbReference type="Gene3D" id="3.40.50.1820">
    <property type="entry name" value="alpha/beta hydrolase"/>
    <property type="match status" value="1"/>
</dbReference>
<dbReference type="STRING" id="112413.SAMN05421854_11543"/>
<reference evidence="3 4" key="1">
    <citation type="submission" date="2016-10" db="EMBL/GenBank/DDBJ databases">
        <authorList>
            <person name="de Groot N.N."/>
        </authorList>
    </citation>
    <scope>NUCLEOTIDE SEQUENCE [LARGE SCALE GENOMIC DNA]</scope>
    <source>
        <strain evidence="3 4">DSM 44637</strain>
    </source>
</reference>
<proteinExistence type="predicted"/>
<keyword evidence="5" id="KW-1185">Reference proteome</keyword>
<sequence>MTAAVETVLAEDVSDLILAGHSFGGSVVHRAAEELGDRVGGLFFLTAFVLHDGESVADTVYPGLAASRAGKPRLQRVLPVGRLPPVLHERGSGSGGARCGCGSSRTSA</sequence>
<dbReference type="GO" id="GO:0016787">
    <property type="term" value="F:hydrolase activity"/>
    <property type="evidence" value="ECO:0007669"/>
    <property type="project" value="UniProtKB-KW"/>
</dbReference>
<organism evidence="3 4">
    <name type="scientific">Amycolatopsis rubida</name>
    <dbReference type="NCBI Taxonomy" id="112413"/>
    <lineage>
        <taxon>Bacteria</taxon>
        <taxon>Bacillati</taxon>
        <taxon>Actinomycetota</taxon>
        <taxon>Actinomycetes</taxon>
        <taxon>Pseudonocardiales</taxon>
        <taxon>Pseudonocardiaceae</taxon>
        <taxon>Amycolatopsis</taxon>
    </lineage>
</organism>
<dbReference type="OrthoDB" id="3827413at2"/>